<dbReference type="InterPro" id="IPR058637">
    <property type="entry name" value="YknX-like_C"/>
</dbReference>
<sequence>MPILPSFRPDRLVALALCSALLVACGEDAAQGGPPQEAVTVTTGEVLEQPWSDTIQALGTVEARESIMVTAKVSETVDRVHFESGEEVEAGAVLVTLSGNQQRAALAAAEAAAVEADRLYRRQAELASQQLIASASLDTQRAIRDSARAAVREIRANLGDRSIRAPFAGRLGIRQVSPGALVQPGTEIASLDDISRVYVDFPVPEAQLSHLAEGQRLVGRSSAWPGREFEGVVSVVDARVDPVSRAVMVRGDFPNRDRALRPGMLVEIRLERPARPALVVPEIAVVQVGRETFVYRVRADDTVEQAPVQVGSRVAGRVEVVEGLEPGDRIVVDGTGKLRPGLKIEDVPRADAGAGPPSRPPGDTAADADEVVPQPQPPSGTSAD</sequence>
<dbReference type="InterPro" id="IPR058792">
    <property type="entry name" value="Beta-barrel_RND_2"/>
</dbReference>
<proteinExistence type="inferred from homology"/>
<evidence type="ECO:0000256" key="3">
    <source>
        <dbReference type="SAM" id="SignalP"/>
    </source>
</evidence>
<comment type="similarity">
    <text evidence="1">Belongs to the membrane fusion protein (MFP) (TC 8.A.1) family.</text>
</comment>
<dbReference type="InterPro" id="IPR006143">
    <property type="entry name" value="RND_pump_MFP"/>
</dbReference>
<evidence type="ECO:0000259" key="4">
    <source>
        <dbReference type="Pfam" id="PF25917"/>
    </source>
</evidence>
<name>A0ABT6JCI0_9GAMM</name>
<dbReference type="Proteomes" id="UP001156940">
    <property type="component" value="Unassembled WGS sequence"/>
</dbReference>
<dbReference type="PANTHER" id="PTHR30469">
    <property type="entry name" value="MULTIDRUG RESISTANCE PROTEIN MDTA"/>
    <property type="match status" value="1"/>
</dbReference>
<evidence type="ECO:0000259" key="5">
    <source>
        <dbReference type="Pfam" id="PF25954"/>
    </source>
</evidence>
<dbReference type="Gene3D" id="2.40.30.170">
    <property type="match status" value="1"/>
</dbReference>
<evidence type="ECO:0000313" key="8">
    <source>
        <dbReference type="Proteomes" id="UP001156940"/>
    </source>
</evidence>
<gene>
    <name evidence="7" type="ORF">QFW77_12935</name>
</gene>
<comment type="caution">
    <text evidence="7">The sequence shown here is derived from an EMBL/GenBank/DDBJ whole genome shotgun (WGS) entry which is preliminary data.</text>
</comment>
<feature type="region of interest" description="Disordered" evidence="2">
    <location>
        <begin position="341"/>
        <end position="384"/>
    </location>
</feature>
<keyword evidence="3" id="KW-0732">Signal</keyword>
<dbReference type="Gene3D" id="1.10.287.470">
    <property type="entry name" value="Helix hairpin bin"/>
    <property type="match status" value="1"/>
</dbReference>
<feature type="domain" description="CusB-like beta-barrel" evidence="5">
    <location>
        <begin position="197"/>
        <end position="272"/>
    </location>
</feature>
<dbReference type="InterPro" id="IPR058625">
    <property type="entry name" value="MdtA-like_BSH"/>
</dbReference>
<evidence type="ECO:0000259" key="6">
    <source>
        <dbReference type="Pfam" id="PF25989"/>
    </source>
</evidence>
<dbReference type="EMBL" id="JARXRM010000036">
    <property type="protein sequence ID" value="MDH5823883.1"/>
    <property type="molecule type" value="Genomic_DNA"/>
</dbReference>
<dbReference type="SUPFAM" id="SSF111369">
    <property type="entry name" value="HlyD-like secretion proteins"/>
    <property type="match status" value="1"/>
</dbReference>
<dbReference type="Pfam" id="PF25917">
    <property type="entry name" value="BSH_RND"/>
    <property type="match status" value="1"/>
</dbReference>
<accession>A0ABT6JCI0</accession>
<reference evidence="7 8" key="1">
    <citation type="submission" date="2023-04" db="EMBL/GenBank/DDBJ databases">
        <title>Luteimonas endophyticus RD2P54.</title>
        <authorList>
            <person name="Sun J.-Q."/>
        </authorList>
    </citation>
    <scope>NUCLEOTIDE SEQUENCE [LARGE SCALE GENOMIC DNA]</scope>
    <source>
        <strain evidence="7 8">RD2P54</strain>
    </source>
</reference>
<dbReference type="Pfam" id="PF25954">
    <property type="entry name" value="Beta-barrel_RND_2"/>
    <property type="match status" value="1"/>
</dbReference>
<feature type="signal peptide" evidence="3">
    <location>
        <begin position="1"/>
        <end position="29"/>
    </location>
</feature>
<protein>
    <submittedName>
        <fullName evidence="7">Efflux RND transporter periplasmic adaptor subunit</fullName>
    </submittedName>
</protein>
<dbReference type="NCBIfam" id="TIGR01730">
    <property type="entry name" value="RND_mfp"/>
    <property type="match status" value="1"/>
</dbReference>
<evidence type="ECO:0000256" key="1">
    <source>
        <dbReference type="ARBA" id="ARBA00009477"/>
    </source>
</evidence>
<organism evidence="7 8">
    <name type="scientific">Luteimonas endophytica</name>
    <dbReference type="NCBI Taxonomy" id="3042023"/>
    <lineage>
        <taxon>Bacteria</taxon>
        <taxon>Pseudomonadati</taxon>
        <taxon>Pseudomonadota</taxon>
        <taxon>Gammaproteobacteria</taxon>
        <taxon>Lysobacterales</taxon>
        <taxon>Lysobacteraceae</taxon>
        <taxon>Luteimonas</taxon>
    </lineage>
</organism>
<evidence type="ECO:0000313" key="7">
    <source>
        <dbReference type="EMBL" id="MDH5823883.1"/>
    </source>
</evidence>
<dbReference type="PANTHER" id="PTHR30469:SF16">
    <property type="entry name" value="HAE1 FAMILY EFFLUX PUMP MFP COMPONENT"/>
    <property type="match status" value="1"/>
</dbReference>
<dbReference type="RefSeq" id="WP_280575171.1">
    <property type="nucleotide sequence ID" value="NZ_JARXRM010000036.1"/>
</dbReference>
<feature type="domain" description="YknX-like C-terminal permuted SH3-like" evidence="6">
    <location>
        <begin position="277"/>
        <end position="345"/>
    </location>
</feature>
<feature type="chain" id="PRO_5046627172" evidence="3">
    <location>
        <begin position="30"/>
        <end position="384"/>
    </location>
</feature>
<keyword evidence="8" id="KW-1185">Reference proteome</keyword>
<feature type="domain" description="Multidrug resistance protein MdtA-like barrel-sandwich hybrid" evidence="4">
    <location>
        <begin position="67"/>
        <end position="187"/>
    </location>
</feature>
<evidence type="ECO:0000256" key="2">
    <source>
        <dbReference type="SAM" id="MobiDB-lite"/>
    </source>
</evidence>
<dbReference type="Pfam" id="PF25989">
    <property type="entry name" value="YknX_C"/>
    <property type="match status" value="1"/>
</dbReference>
<dbReference type="Gene3D" id="2.40.50.100">
    <property type="match status" value="1"/>
</dbReference>
<dbReference type="Gene3D" id="2.40.420.20">
    <property type="match status" value="1"/>
</dbReference>